<sequence length="90" mass="10810">MNLIQIQLMYPQWIYILLLSVENKRLSLDRALNITLYFFCAVRNARRVFAVSDSFHVWMRSPLFKCFINSDIRLKSWLRWILSTSCTVFS</sequence>
<dbReference type="EMBL" id="SRMA01026125">
    <property type="protein sequence ID" value="TRY87446.1"/>
    <property type="molecule type" value="Genomic_DNA"/>
</dbReference>
<reference evidence="1 2" key="1">
    <citation type="journal article" date="2019" name="Sci. Data">
        <title>Hybrid genome assembly and annotation of Danionella translucida.</title>
        <authorList>
            <person name="Kadobianskyi M."/>
            <person name="Schulze L."/>
            <person name="Schuelke M."/>
            <person name="Judkewitz B."/>
        </authorList>
    </citation>
    <scope>NUCLEOTIDE SEQUENCE [LARGE SCALE GENOMIC DNA]</scope>
    <source>
        <strain evidence="1 2">Bolton</strain>
    </source>
</reference>
<dbReference type="AlphaFoldDB" id="A0A553QBZ3"/>
<evidence type="ECO:0000313" key="1">
    <source>
        <dbReference type="EMBL" id="TRY87446.1"/>
    </source>
</evidence>
<comment type="caution">
    <text evidence="1">The sequence shown here is derived from an EMBL/GenBank/DDBJ whole genome shotgun (WGS) entry which is preliminary data.</text>
</comment>
<gene>
    <name evidence="1" type="ORF">DNTS_018956</name>
</gene>
<keyword evidence="2" id="KW-1185">Reference proteome</keyword>
<dbReference type="Proteomes" id="UP000316079">
    <property type="component" value="Unassembled WGS sequence"/>
</dbReference>
<protein>
    <submittedName>
        <fullName evidence="1">Uncharacterized protein</fullName>
    </submittedName>
</protein>
<proteinExistence type="predicted"/>
<organism evidence="1 2">
    <name type="scientific">Danionella cerebrum</name>
    <dbReference type="NCBI Taxonomy" id="2873325"/>
    <lineage>
        <taxon>Eukaryota</taxon>
        <taxon>Metazoa</taxon>
        <taxon>Chordata</taxon>
        <taxon>Craniata</taxon>
        <taxon>Vertebrata</taxon>
        <taxon>Euteleostomi</taxon>
        <taxon>Actinopterygii</taxon>
        <taxon>Neopterygii</taxon>
        <taxon>Teleostei</taxon>
        <taxon>Ostariophysi</taxon>
        <taxon>Cypriniformes</taxon>
        <taxon>Danionidae</taxon>
        <taxon>Danioninae</taxon>
        <taxon>Danionella</taxon>
    </lineage>
</organism>
<accession>A0A553QBZ3</accession>
<name>A0A553QBZ3_9TELE</name>
<evidence type="ECO:0000313" key="2">
    <source>
        <dbReference type="Proteomes" id="UP000316079"/>
    </source>
</evidence>